<name>A0ACD3ATG6_9AGAR</name>
<gene>
    <name evidence="1" type="ORF">BDN72DRAFT_858087</name>
</gene>
<dbReference type="Proteomes" id="UP000308600">
    <property type="component" value="Unassembled WGS sequence"/>
</dbReference>
<dbReference type="EMBL" id="ML208342">
    <property type="protein sequence ID" value="TFK68861.1"/>
    <property type="molecule type" value="Genomic_DNA"/>
</dbReference>
<proteinExistence type="predicted"/>
<organism evidence="1 2">
    <name type="scientific">Pluteus cervinus</name>
    <dbReference type="NCBI Taxonomy" id="181527"/>
    <lineage>
        <taxon>Eukaryota</taxon>
        <taxon>Fungi</taxon>
        <taxon>Dikarya</taxon>
        <taxon>Basidiomycota</taxon>
        <taxon>Agaricomycotina</taxon>
        <taxon>Agaricomycetes</taxon>
        <taxon>Agaricomycetidae</taxon>
        <taxon>Agaricales</taxon>
        <taxon>Pluteineae</taxon>
        <taxon>Pluteaceae</taxon>
        <taxon>Pluteus</taxon>
    </lineage>
</organism>
<reference evidence="1 2" key="1">
    <citation type="journal article" date="2019" name="Nat. Ecol. Evol.">
        <title>Megaphylogeny resolves global patterns of mushroom evolution.</title>
        <authorList>
            <person name="Varga T."/>
            <person name="Krizsan K."/>
            <person name="Foldi C."/>
            <person name="Dima B."/>
            <person name="Sanchez-Garcia M."/>
            <person name="Sanchez-Ramirez S."/>
            <person name="Szollosi G.J."/>
            <person name="Szarkandi J.G."/>
            <person name="Papp V."/>
            <person name="Albert L."/>
            <person name="Andreopoulos W."/>
            <person name="Angelini C."/>
            <person name="Antonin V."/>
            <person name="Barry K.W."/>
            <person name="Bougher N.L."/>
            <person name="Buchanan P."/>
            <person name="Buyck B."/>
            <person name="Bense V."/>
            <person name="Catcheside P."/>
            <person name="Chovatia M."/>
            <person name="Cooper J."/>
            <person name="Damon W."/>
            <person name="Desjardin D."/>
            <person name="Finy P."/>
            <person name="Geml J."/>
            <person name="Haridas S."/>
            <person name="Hughes K."/>
            <person name="Justo A."/>
            <person name="Karasinski D."/>
            <person name="Kautmanova I."/>
            <person name="Kiss B."/>
            <person name="Kocsube S."/>
            <person name="Kotiranta H."/>
            <person name="LaButti K.M."/>
            <person name="Lechner B.E."/>
            <person name="Liimatainen K."/>
            <person name="Lipzen A."/>
            <person name="Lukacs Z."/>
            <person name="Mihaltcheva S."/>
            <person name="Morgado L.N."/>
            <person name="Niskanen T."/>
            <person name="Noordeloos M.E."/>
            <person name="Ohm R.A."/>
            <person name="Ortiz-Santana B."/>
            <person name="Ovrebo C."/>
            <person name="Racz N."/>
            <person name="Riley R."/>
            <person name="Savchenko A."/>
            <person name="Shiryaev A."/>
            <person name="Soop K."/>
            <person name="Spirin V."/>
            <person name="Szebenyi C."/>
            <person name="Tomsovsky M."/>
            <person name="Tulloss R.E."/>
            <person name="Uehling J."/>
            <person name="Grigoriev I.V."/>
            <person name="Vagvolgyi C."/>
            <person name="Papp T."/>
            <person name="Martin F.M."/>
            <person name="Miettinen O."/>
            <person name="Hibbett D.S."/>
            <person name="Nagy L.G."/>
        </authorList>
    </citation>
    <scope>NUCLEOTIDE SEQUENCE [LARGE SCALE GENOMIC DNA]</scope>
    <source>
        <strain evidence="1 2">NL-1719</strain>
    </source>
</reference>
<keyword evidence="2" id="KW-1185">Reference proteome</keyword>
<evidence type="ECO:0000313" key="2">
    <source>
        <dbReference type="Proteomes" id="UP000308600"/>
    </source>
</evidence>
<evidence type="ECO:0000313" key="1">
    <source>
        <dbReference type="EMBL" id="TFK68861.1"/>
    </source>
</evidence>
<protein>
    <submittedName>
        <fullName evidence="1">Uncharacterized protein</fullName>
    </submittedName>
</protein>
<sequence length="120" mass="12522">MSASEEEELSEHILAVAREWVSSDSDAEGMSVTFAGISSSSTVAESSSIPSSFAVDTPLATTTANTVLASMEGAIERVLDVCTSIHIDGPIVAFIPTWKGCALQNTEVLASQGFRALVMP</sequence>
<accession>A0ACD3ATG6</accession>